<sequence length="159" mass="17889">MDWWSPLVRQQELFWLERGGHLVTGHQWPGNCNTASTKRVTNPMRSLSTKRLRQGLLNEYLQAHPCPRCPRQGSYSMHVAVMAAHRLMSSSHQGGGGLHVHITIFPLDQYASHVSNVPDILKQVGKSFTPALPVSTYRSKDAKQATTILELLRSREHGL</sequence>
<evidence type="ECO:0000313" key="2">
    <source>
        <dbReference type="Proteomes" id="UP000027361"/>
    </source>
</evidence>
<dbReference type="InParanoid" id="A0A066WDZ5"/>
<name>A0A066WDZ5_TILAU</name>
<dbReference type="GeneID" id="25267389"/>
<dbReference type="Proteomes" id="UP000027361">
    <property type="component" value="Unassembled WGS sequence"/>
</dbReference>
<dbReference type="EMBL" id="JMSN01000013">
    <property type="protein sequence ID" value="KDN52177.1"/>
    <property type="molecule type" value="Genomic_DNA"/>
</dbReference>
<proteinExistence type="predicted"/>
<dbReference type="RefSeq" id="XP_013244973.1">
    <property type="nucleotide sequence ID" value="XM_013389519.1"/>
</dbReference>
<comment type="caution">
    <text evidence="1">The sequence shown here is derived from an EMBL/GenBank/DDBJ whole genome shotgun (WGS) entry which is preliminary data.</text>
</comment>
<dbReference type="HOGENOM" id="CLU_1662024_0_0_1"/>
<dbReference type="AlphaFoldDB" id="A0A066WDZ5"/>
<reference evidence="1 2" key="1">
    <citation type="submission" date="2014-05" db="EMBL/GenBank/DDBJ databases">
        <title>Draft genome sequence of a rare smut relative, Tilletiaria anomala UBC 951.</title>
        <authorList>
            <consortium name="DOE Joint Genome Institute"/>
            <person name="Toome M."/>
            <person name="Kuo A."/>
            <person name="Henrissat B."/>
            <person name="Lipzen A."/>
            <person name="Tritt A."/>
            <person name="Yoshinaga Y."/>
            <person name="Zane M."/>
            <person name="Barry K."/>
            <person name="Grigoriev I.V."/>
            <person name="Spatafora J.W."/>
            <person name="Aimea M.C."/>
        </authorList>
    </citation>
    <scope>NUCLEOTIDE SEQUENCE [LARGE SCALE GENOMIC DNA]</scope>
    <source>
        <strain evidence="1 2">UBC 951</strain>
    </source>
</reference>
<gene>
    <name evidence="1" type="ORF">K437DRAFT_34192</name>
</gene>
<keyword evidence="2" id="KW-1185">Reference proteome</keyword>
<evidence type="ECO:0000313" key="1">
    <source>
        <dbReference type="EMBL" id="KDN52177.1"/>
    </source>
</evidence>
<protein>
    <submittedName>
        <fullName evidence="1">Uncharacterized protein</fullName>
    </submittedName>
</protein>
<accession>A0A066WDZ5</accession>
<organism evidence="1 2">
    <name type="scientific">Tilletiaria anomala (strain ATCC 24038 / CBS 436.72 / UBC 951)</name>
    <dbReference type="NCBI Taxonomy" id="1037660"/>
    <lineage>
        <taxon>Eukaryota</taxon>
        <taxon>Fungi</taxon>
        <taxon>Dikarya</taxon>
        <taxon>Basidiomycota</taxon>
        <taxon>Ustilaginomycotina</taxon>
        <taxon>Exobasidiomycetes</taxon>
        <taxon>Georgefischeriales</taxon>
        <taxon>Tilletiariaceae</taxon>
        <taxon>Tilletiaria</taxon>
    </lineage>
</organism>